<dbReference type="AlphaFoldDB" id="A0A0J6EP24"/>
<evidence type="ECO:0000256" key="1">
    <source>
        <dbReference type="SAM" id="MobiDB-lite"/>
    </source>
</evidence>
<protein>
    <submittedName>
        <fullName evidence="2">Uncharacterized protein</fullName>
    </submittedName>
</protein>
<comment type="caution">
    <text evidence="2">The sequence shown here is derived from an EMBL/GenBank/DDBJ whole genome shotgun (WGS) entry which is preliminary data.</text>
</comment>
<gene>
    <name evidence="2" type="ORF">AB447_211730</name>
</gene>
<proteinExistence type="predicted"/>
<dbReference type="Proteomes" id="UP000036168">
    <property type="component" value="Unassembled WGS sequence"/>
</dbReference>
<feature type="region of interest" description="Disordered" evidence="1">
    <location>
        <begin position="22"/>
        <end position="43"/>
    </location>
</feature>
<evidence type="ECO:0000313" key="2">
    <source>
        <dbReference type="EMBL" id="KRT95176.1"/>
    </source>
</evidence>
<reference evidence="2 3" key="1">
    <citation type="journal article" date="2015" name="Int. J. Syst. Evol. Microbiol.">
        <title>Bacillus glycinifermentans sp. nov., isolated from fermented soybean paste.</title>
        <authorList>
            <person name="Kim S.J."/>
            <person name="Dunlap C.A."/>
            <person name="Kwon S.W."/>
            <person name="Rooney A.P."/>
        </authorList>
    </citation>
    <scope>NUCLEOTIDE SEQUENCE [LARGE SCALE GENOMIC DNA]</scope>
    <source>
        <strain evidence="2 3">GO-13</strain>
    </source>
</reference>
<organism evidence="2 3">
    <name type="scientific">Bacillus glycinifermentans</name>
    <dbReference type="NCBI Taxonomy" id="1664069"/>
    <lineage>
        <taxon>Bacteria</taxon>
        <taxon>Bacillati</taxon>
        <taxon>Bacillota</taxon>
        <taxon>Bacilli</taxon>
        <taxon>Bacillales</taxon>
        <taxon>Bacillaceae</taxon>
        <taxon>Bacillus</taxon>
    </lineage>
</organism>
<name>A0A0J6EP24_9BACI</name>
<dbReference type="EMBL" id="LECW02000004">
    <property type="protein sequence ID" value="KRT95176.1"/>
    <property type="molecule type" value="Genomic_DNA"/>
</dbReference>
<dbReference type="PATRIC" id="fig|1664069.3.peg.3220"/>
<evidence type="ECO:0000313" key="3">
    <source>
        <dbReference type="Proteomes" id="UP000036168"/>
    </source>
</evidence>
<sequence>MPFMSWMNRSRPKYVNLQAAKQLTNASHSPNRQKQRLHKKETKSFQVQTNVRVYAQQPASATGRRIGTPIIRVDVEKTPVKELGIVKMIHIHSNFLKYRRIS</sequence>
<accession>A0A0J6EP24</accession>
<feature type="compositionally biased region" description="Basic residues" evidence="1">
    <location>
        <begin position="31"/>
        <end position="41"/>
    </location>
</feature>